<keyword evidence="8" id="KW-0732">Signal</keyword>
<evidence type="ECO:0000256" key="3">
    <source>
        <dbReference type="ARBA" id="ARBA00022692"/>
    </source>
</evidence>
<evidence type="ECO:0000256" key="6">
    <source>
        <dbReference type="SAM" id="MobiDB-lite"/>
    </source>
</evidence>
<feature type="transmembrane region" description="Helical" evidence="7">
    <location>
        <begin position="118"/>
        <end position="140"/>
    </location>
</feature>
<evidence type="ECO:0000313" key="9">
    <source>
        <dbReference type="EMBL" id="RJL30492.1"/>
    </source>
</evidence>
<proteinExistence type="predicted"/>
<evidence type="ECO:0000256" key="2">
    <source>
        <dbReference type="ARBA" id="ARBA00022475"/>
    </source>
</evidence>
<dbReference type="AlphaFoldDB" id="A0A3A4BGR5"/>
<keyword evidence="10" id="KW-1185">Reference proteome</keyword>
<evidence type="ECO:0000256" key="7">
    <source>
        <dbReference type="SAM" id="Phobius"/>
    </source>
</evidence>
<dbReference type="GO" id="GO:0005886">
    <property type="term" value="C:plasma membrane"/>
    <property type="evidence" value="ECO:0007669"/>
    <property type="project" value="UniProtKB-SubCell"/>
</dbReference>
<feature type="transmembrane region" description="Helical" evidence="7">
    <location>
        <begin position="193"/>
        <end position="215"/>
    </location>
</feature>
<accession>A0A3A4BGR5</accession>
<evidence type="ECO:0000256" key="4">
    <source>
        <dbReference type="ARBA" id="ARBA00022989"/>
    </source>
</evidence>
<organism evidence="9 10">
    <name type="scientific">Bailinhaonella thermotolerans</name>
    <dbReference type="NCBI Taxonomy" id="1070861"/>
    <lineage>
        <taxon>Bacteria</taxon>
        <taxon>Bacillati</taxon>
        <taxon>Actinomycetota</taxon>
        <taxon>Actinomycetes</taxon>
        <taxon>Streptosporangiales</taxon>
        <taxon>Streptosporangiaceae</taxon>
        <taxon>Bailinhaonella</taxon>
    </lineage>
</organism>
<feature type="signal peptide" evidence="8">
    <location>
        <begin position="1"/>
        <end position="28"/>
    </location>
</feature>
<protein>
    <submittedName>
        <fullName evidence="9">UPF0104 family protein</fullName>
    </submittedName>
</protein>
<dbReference type="OrthoDB" id="6057470at2"/>
<reference evidence="9 10" key="1">
    <citation type="submission" date="2018-09" db="EMBL/GenBank/DDBJ databases">
        <title>YIM 75507 draft genome.</title>
        <authorList>
            <person name="Tang S."/>
            <person name="Feng Y."/>
        </authorList>
    </citation>
    <scope>NUCLEOTIDE SEQUENCE [LARGE SCALE GENOMIC DNA]</scope>
    <source>
        <strain evidence="9 10">YIM 75507</strain>
    </source>
</reference>
<evidence type="ECO:0000256" key="1">
    <source>
        <dbReference type="ARBA" id="ARBA00004651"/>
    </source>
</evidence>
<comment type="subcellular location">
    <subcellularLocation>
        <location evidence="1">Cell membrane</location>
        <topology evidence="1">Multi-pass membrane protein</topology>
    </subcellularLocation>
</comment>
<feature type="transmembrane region" description="Helical" evidence="7">
    <location>
        <begin position="221"/>
        <end position="244"/>
    </location>
</feature>
<keyword evidence="2" id="KW-1003">Cell membrane</keyword>
<feature type="region of interest" description="Disordered" evidence="6">
    <location>
        <begin position="301"/>
        <end position="326"/>
    </location>
</feature>
<evidence type="ECO:0000256" key="5">
    <source>
        <dbReference type="ARBA" id="ARBA00023136"/>
    </source>
</evidence>
<dbReference type="InterPro" id="IPR022791">
    <property type="entry name" value="L-PG_synthase/AglD"/>
</dbReference>
<feature type="chain" id="PRO_5038378567" evidence="8">
    <location>
        <begin position="29"/>
        <end position="326"/>
    </location>
</feature>
<evidence type="ECO:0000256" key="8">
    <source>
        <dbReference type="SAM" id="SignalP"/>
    </source>
</evidence>
<comment type="caution">
    <text evidence="9">The sequence shown here is derived from an EMBL/GenBank/DDBJ whole genome shotgun (WGS) entry which is preliminary data.</text>
</comment>
<feature type="transmembrane region" description="Helical" evidence="7">
    <location>
        <begin position="146"/>
        <end position="172"/>
    </location>
</feature>
<sequence length="326" mass="33364">MIGKRGLKRLLRAAFLLAAVALGAYALADQWPSVRGGLARLTPGVIAGSLAAVLAALAASMMTWRALLADLGSPLPVRPAARVFFVSQLGKYIPGSLWPVLAQMEMGRDLGVPRARSATAFFLSLPVYVATGLVLALVTVPGEQVYGYAWLLLPLLVLLHPRIVNGVLGLGLRLLRREPLERPLTFGGIGRAFLWAFAAWLLYGAHLGILVAGLGGAGPRAYVLSAGAFALAFCLGIVVIVAPAGAGVREAAMVAALAPVLGAGAALTAALCSRLIVTAGDLASAGIAALVARRRVRAAALPEPGSGDAPGGRPDSAPGDQAVHPH</sequence>
<evidence type="ECO:0000313" key="10">
    <source>
        <dbReference type="Proteomes" id="UP000265768"/>
    </source>
</evidence>
<keyword evidence="5 7" id="KW-0472">Membrane</keyword>
<feature type="transmembrane region" description="Helical" evidence="7">
    <location>
        <begin position="44"/>
        <end position="68"/>
    </location>
</feature>
<dbReference type="Proteomes" id="UP000265768">
    <property type="component" value="Unassembled WGS sequence"/>
</dbReference>
<dbReference type="RefSeq" id="WP_119928640.1">
    <property type="nucleotide sequence ID" value="NZ_QZEY01000009.1"/>
</dbReference>
<feature type="transmembrane region" description="Helical" evidence="7">
    <location>
        <begin position="251"/>
        <end position="269"/>
    </location>
</feature>
<dbReference type="EMBL" id="QZEY01000009">
    <property type="protein sequence ID" value="RJL30492.1"/>
    <property type="molecule type" value="Genomic_DNA"/>
</dbReference>
<keyword evidence="3 7" id="KW-0812">Transmembrane</keyword>
<gene>
    <name evidence="9" type="ORF">D5H75_23315</name>
</gene>
<keyword evidence="4 7" id="KW-1133">Transmembrane helix</keyword>
<name>A0A3A4BGR5_9ACTN</name>
<dbReference type="Pfam" id="PF03706">
    <property type="entry name" value="LPG_synthase_TM"/>
    <property type="match status" value="1"/>
</dbReference>